<dbReference type="GO" id="GO:0004177">
    <property type="term" value="F:aminopeptidase activity"/>
    <property type="evidence" value="ECO:0007669"/>
    <property type="project" value="TreeGrafter"/>
</dbReference>
<proteinExistence type="inferred from homology"/>
<name>A0A5J5J6H5_9MICO</name>
<dbReference type="Proteomes" id="UP000325827">
    <property type="component" value="Unassembled WGS sequence"/>
</dbReference>
<protein>
    <submittedName>
        <fullName evidence="2">P1 family peptidase</fullName>
    </submittedName>
</protein>
<dbReference type="Pfam" id="PF03576">
    <property type="entry name" value="Peptidase_S58"/>
    <property type="match status" value="1"/>
</dbReference>
<keyword evidence="3" id="KW-1185">Reference proteome</keyword>
<reference evidence="3" key="1">
    <citation type="submission" date="2019-09" db="EMBL/GenBank/DDBJ databases">
        <title>Mumia zhuanghuii sp. nov. isolated from the intestinal contents of plateau pika (Ochotona curzoniae) in the Qinghai-Tibet plateau of China.</title>
        <authorList>
            <person name="Tian Z."/>
        </authorList>
    </citation>
    <scope>NUCLEOTIDE SEQUENCE [LARGE SCALE GENOMIC DNA]</scope>
    <source>
        <strain evidence="3">JCM 30598</strain>
    </source>
</reference>
<dbReference type="EMBL" id="VYSA01000001">
    <property type="protein sequence ID" value="KAA9111746.1"/>
    <property type="molecule type" value="Genomic_DNA"/>
</dbReference>
<organism evidence="2 3">
    <name type="scientific">Microbacterium rhizomatis</name>
    <dbReference type="NCBI Taxonomy" id="1631477"/>
    <lineage>
        <taxon>Bacteria</taxon>
        <taxon>Bacillati</taxon>
        <taxon>Actinomycetota</taxon>
        <taxon>Actinomycetes</taxon>
        <taxon>Micrococcales</taxon>
        <taxon>Microbacteriaceae</taxon>
        <taxon>Microbacterium</taxon>
    </lineage>
</organism>
<dbReference type="InterPro" id="IPR005321">
    <property type="entry name" value="Peptidase_S58_DmpA"/>
</dbReference>
<evidence type="ECO:0000256" key="1">
    <source>
        <dbReference type="ARBA" id="ARBA00007068"/>
    </source>
</evidence>
<comment type="caution">
    <text evidence="2">The sequence shown here is derived from an EMBL/GenBank/DDBJ whole genome shotgun (WGS) entry which is preliminary data.</text>
</comment>
<gene>
    <name evidence="2" type="ORF">F6B43_08345</name>
</gene>
<dbReference type="Gene3D" id="3.60.70.12">
    <property type="entry name" value="L-amino peptidase D-ALA esterase/amidase"/>
    <property type="match status" value="1"/>
</dbReference>
<evidence type="ECO:0000313" key="2">
    <source>
        <dbReference type="EMBL" id="KAA9111746.1"/>
    </source>
</evidence>
<dbReference type="CDD" id="cd02252">
    <property type="entry name" value="nylC_like"/>
    <property type="match status" value="1"/>
</dbReference>
<dbReference type="PANTHER" id="PTHR36512">
    <property type="entry name" value="D-AMINOPEPTIDASE"/>
    <property type="match status" value="1"/>
</dbReference>
<dbReference type="PANTHER" id="PTHR36512:SF3">
    <property type="entry name" value="BLR5678 PROTEIN"/>
    <property type="match status" value="1"/>
</dbReference>
<evidence type="ECO:0000313" key="3">
    <source>
        <dbReference type="Proteomes" id="UP000325827"/>
    </source>
</evidence>
<dbReference type="AlphaFoldDB" id="A0A5J5J6H5"/>
<accession>A0A5J5J6H5</accession>
<sequence length="359" mass="35958">MGPRNAITDVTGIRVGHAQRVGDGWLSGSTVVYGGETGVTAAVDARGGGTATREIAALDPTGVVQRIHAVYLGGGSAYGLDAAGGVMAGLAERGLGFQVGPEPTHVVPVVPSSTLFDLGRGGDFFARPDAALAREALEAALASDDGAAVAQGSVGAGTGAIASEIRGGVGTASVVLPGGGVVGALVVVNSAGSTVNQRTGLPWGEMFGLAHDDGTPEFDLVPPSEAARQRALTALAELAGGRLPMRPLNTTLAVVATDIPLSRGELLRLAGCAHDGMARAIRPIHTLSDGDVAFAVSTGTGAWPPGEGPIEALHPGDRVNQVLTAGADVMARAIVHAVLAVEPVTTPTGHVPSYRTMYT</sequence>
<dbReference type="InterPro" id="IPR016117">
    <property type="entry name" value="ArgJ-like_dom_sf"/>
</dbReference>
<comment type="similarity">
    <text evidence="1">Belongs to the peptidase S58 family.</text>
</comment>
<dbReference type="OrthoDB" id="9770388at2"/>
<dbReference type="SUPFAM" id="SSF56266">
    <property type="entry name" value="DmpA/ArgJ-like"/>
    <property type="match status" value="1"/>
</dbReference>